<gene>
    <name evidence="7" type="ORF">DFQ12_0692</name>
</gene>
<dbReference type="InterPro" id="IPR013324">
    <property type="entry name" value="RNA_pol_sigma_r3/r4-like"/>
</dbReference>
<dbReference type="InterPro" id="IPR013249">
    <property type="entry name" value="RNA_pol_sigma70_r4_t2"/>
</dbReference>
<comment type="similarity">
    <text evidence="1">Belongs to the sigma-70 factor family. ECF subfamily.</text>
</comment>
<dbReference type="SUPFAM" id="SSF88659">
    <property type="entry name" value="Sigma3 and sigma4 domains of RNA polymerase sigma factors"/>
    <property type="match status" value="1"/>
</dbReference>
<evidence type="ECO:0000313" key="7">
    <source>
        <dbReference type="EMBL" id="RKE55853.1"/>
    </source>
</evidence>
<dbReference type="Gene3D" id="1.10.10.10">
    <property type="entry name" value="Winged helix-like DNA-binding domain superfamily/Winged helix DNA-binding domain"/>
    <property type="match status" value="1"/>
</dbReference>
<dbReference type="Pfam" id="PF04542">
    <property type="entry name" value="Sigma70_r2"/>
    <property type="match status" value="1"/>
</dbReference>
<evidence type="ECO:0000256" key="3">
    <source>
        <dbReference type="ARBA" id="ARBA00023082"/>
    </source>
</evidence>
<proteinExistence type="inferred from homology"/>
<dbReference type="GO" id="GO:0003677">
    <property type="term" value="F:DNA binding"/>
    <property type="evidence" value="ECO:0007669"/>
    <property type="project" value="InterPro"/>
</dbReference>
<evidence type="ECO:0000256" key="1">
    <source>
        <dbReference type="ARBA" id="ARBA00010641"/>
    </source>
</evidence>
<feature type="domain" description="RNA polymerase sigma-70 region 2" evidence="5">
    <location>
        <begin position="80"/>
        <end position="145"/>
    </location>
</feature>
<dbReference type="GO" id="GO:0006352">
    <property type="term" value="P:DNA-templated transcription initiation"/>
    <property type="evidence" value="ECO:0007669"/>
    <property type="project" value="InterPro"/>
</dbReference>
<dbReference type="InterPro" id="IPR039425">
    <property type="entry name" value="RNA_pol_sigma-70-like"/>
</dbReference>
<dbReference type="PANTHER" id="PTHR43133">
    <property type="entry name" value="RNA POLYMERASE ECF-TYPE SIGMA FACTO"/>
    <property type="match status" value="1"/>
</dbReference>
<dbReference type="InterPro" id="IPR014284">
    <property type="entry name" value="RNA_pol_sigma-70_dom"/>
</dbReference>
<protein>
    <submittedName>
        <fullName evidence="7">RNA polymerase sigma-70 factor (ECF subfamily)</fullName>
    </submittedName>
</protein>
<evidence type="ECO:0000259" key="5">
    <source>
        <dbReference type="Pfam" id="PF04542"/>
    </source>
</evidence>
<organism evidence="7 8">
    <name type="scientific">Sphingobacterium detergens</name>
    <dbReference type="NCBI Taxonomy" id="1145106"/>
    <lineage>
        <taxon>Bacteria</taxon>
        <taxon>Pseudomonadati</taxon>
        <taxon>Bacteroidota</taxon>
        <taxon>Sphingobacteriia</taxon>
        <taxon>Sphingobacteriales</taxon>
        <taxon>Sphingobacteriaceae</taxon>
        <taxon>Sphingobacterium</taxon>
    </lineage>
</organism>
<sequence>MVYAHSFGSRAGLRDKLLRLLKAGLKIFKNISGEKLYLITFTTLVSDSTTMQKEIDYSQLSDQQLMVLIGQDDYAGFTELYLRHLQDLLQYAMRLHVDEEETNDFVQEVFASLWMRRHELRLETPLAWLYMSVRKQMLLSLRKQKTREKYAESLVAHLSAFYDPILDVIQEKQVKDFIEREIAKLPPKMQQVFRMSREDYLSYREIAEELNISEKTVKKQINNVLKIFRSKISSDQAKVIVIISYLLSQK</sequence>
<keyword evidence="3" id="KW-0731">Sigma factor</keyword>
<dbReference type="AlphaFoldDB" id="A0A420BGL5"/>
<dbReference type="OrthoDB" id="659569at2"/>
<accession>A0A420BGL5</accession>
<dbReference type="PANTHER" id="PTHR43133:SF46">
    <property type="entry name" value="RNA POLYMERASE SIGMA-70 FACTOR ECF SUBFAMILY"/>
    <property type="match status" value="1"/>
</dbReference>
<dbReference type="RefSeq" id="WP_120257593.1">
    <property type="nucleotide sequence ID" value="NZ_RAPY01000001.1"/>
</dbReference>
<evidence type="ECO:0000313" key="8">
    <source>
        <dbReference type="Proteomes" id="UP000286246"/>
    </source>
</evidence>
<dbReference type="Gene3D" id="1.10.1740.10">
    <property type="match status" value="1"/>
</dbReference>
<name>A0A420BGL5_SPHD1</name>
<evidence type="ECO:0000256" key="2">
    <source>
        <dbReference type="ARBA" id="ARBA00023015"/>
    </source>
</evidence>
<keyword evidence="8" id="KW-1185">Reference proteome</keyword>
<keyword evidence="4" id="KW-0804">Transcription</keyword>
<feature type="domain" description="RNA polymerase sigma factor 70 region 4 type 2" evidence="6">
    <location>
        <begin position="178"/>
        <end position="223"/>
    </location>
</feature>
<keyword evidence="2" id="KW-0805">Transcription regulation</keyword>
<evidence type="ECO:0000259" key="6">
    <source>
        <dbReference type="Pfam" id="PF08281"/>
    </source>
</evidence>
<dbReference type="NCBIfam" id="TIGR02937">
    <property type="entry name" value="sigma70-ECF"/>
    <property type="match status" value="1"/>
</dbReference>
<dbReference type="InterPro" id="IPR007627">
    <property type="entry name" value="RNA_pol_sigma70_r2"/>
</dbReference>
<dbReference type="Pfam" id="PF08281">
    <property type="entry name" value="Sigma70_r4_2"/>
    <property type="match status" value="1"/>
</dbReference>
<evidence type="ECO:0000256" key="4">
    <source>
        <dbReference type="ARBA" id="ARBA00023163"/>
    </source>
</evidence>
<comment type="caution">
    <text evidence="7">The sequence shown here is derived from an EMBL/GenBank/DDBJ whole genome shotgun (WGS) entry which is preliminary data.</text>
</comment>
<dbReference type="GO" id="GO:0016987">
    <property type="term" value="F:sigma factor activity"/>
    <property type="evidence" value="ECO:0007669"/>
    <property type="project" value="UniProtKB-KW"/>
</dbReference>
<dbReference type="InterPro" id="IPR013325">
    <property type="entry name" value="RNA_pol_sigma_r2"/>
</dbReference>
<dbReference type="EMBL" id="RAPY01000001">
    <property type="protein sequence ID" value="RKE55853.1"/>
    <property type="molecule type" value="Genomic_DNA"/>
</dbReference>
<dbReference type="SUPFAM" id="SSF88946">
    <property type="entry name" value="Sigma2 domain of RNA polymerase sigma factors"/>
    <property type="match status" value="1"/>
</dbReference>
<dbReference type="CDD" id="cd06171">
    <property type="entry name" value="Sigma70_r4"/>
    <property type="match status" value="1"/>
</dbReference>
<dbReference type="Proteomes" id="UP000286246">
    <property type="component" value="Unassembled WGS sequence"/>
</dbReference>
<dbReference type="InterPro" id="IPR036388">
    <property type="entry name" value="WH-like_DNA-bd_sf"/>
</dbReference>
<reference evidence="7 8" key="1">
    <citation type="submission" date="2018-09" db="EMBL/GenBank/DDBJ databases">
        <title>Genomic Encyclopedia of Type Strains, Phase III (KMG-III): the genomes of soil and plant-associated and newly described type strains.</title>
        <authorList>
            <person name="Whitman W."/>
        </authorList>
    </citation>
    <scope>NUCLEOTIDE SEQUENCE [LARGE SCALE GENOMIC DNA]</scope>
    <source>
        <strain evidence="7 8">CECT 7938</strain>
    </source>
</reference>